<evidence type="ECO:0000313" key="2">
    <source>
        <dbReference type="EMBL" id="KNC31402.1"/>
    </source>
</evidence>
<sequence length="200" mass="23223">MNEVSDSIAKSSSTNMFQENTLSQSQNLAGKNTDNKCVIRKQSASYTNNNSNPTAELAIDQYKKLEDHNKQIVYNELCDQHERNVDEVRVTISAKLQKERAEKGKQSESHSNYNLCYSIDQYNKLEDHNKQIAYNELCYQHERNVDEVGTSPMCWQEEAELAIDQYKKLEDHNKQIAYNELCDQHERNVDEVLTDVLPRT</sequence>
<comment type="caution">
    <text evidence="2">The sequence shown here is derived from an EMBL/GenBank/DDBJ whole genome shotgun (WGS) entry which is preliminary data.</text>
</comment>
<accession>A0A0L0CGT5</accession>
<evidence type="ECO:0000313" key="3">
    <source>
        <dbReference type="Proteomes" id="UP000037069"/>
    </source>
</evidence>
<dbReference type="AlphaFoldDB" id="A0A0L0CGT5"/>
<organism evidence="2 3">
    <name type="scientific">Lucilia cuprina</name>
    <name type="common">Green bottle fly</name>
    <name type="synonym">Australian sheep blowfly</name>
    <dbReference type="NCBI Taxonomy" id="7375"/>
    <lineage>
        <taxon>Eukaryota</taxon>
        <taxon>Metazoa</taxon>
        <taxon>Ecdysozoa</taxon>
        <taxon>Arthropoda</taxon>
        <taxon>Hexapoda</taxon>
        <taxon>Insecta</taxon>
        <taxon>Pterygota</taxon>
        <taxon>Neoptera</taxon>
        <taxon>Endopterygota</taxon>
        <taxon>Diptera</taxon>
        <taxon>Brachycera</taxon>
        <taxon>Muscomorpha</taxon>
        <taxon>Oestroidea</taxon>
        <taxon>Calliphoridae</taxon>
        <taxon>Luciliinae</taxon>
        <taxon>Lucilia</taxon>
    </lineage>
</organism>
<name>A0A0L0CGT5_LUCCU</name>
<protein>
    <submittedName>
        <fullName evidence="2">Uncharacterized protein</fullName>
    </submittedName>
</protein>
<dbReference type="Proteomes" id="UP000037069">
    <property type="component" value="Unassembled WGS sequence"/>
</dbReference>
<gene>
    <name evidence="2" type="ORF">FF38_03881</name>
</gene>
<dbReference type="EMBL" id="JRES01000423">
    <property type="protein sequence ID" value="KNC31402.1"/>
    <property type="molecule type" value="Genomic_DNA"/>
</dbReference>
<keyword evidence="3" id="KW-1185">Reference proteome</keyword>
<reference evidence="2 3" key="1">
    <citation type="journal article" date="2015" name="Nat. Commun.">
        <title>Lucilia cuprina genome unlocks parasitic fly biology to underpin future interventions.</title>
        <authorList>
            <person name="Anstead C.A."/>
            <person name="Korhonen P.K."/>
            <person name="Young N.D."/>
            <person name="Hall R.S."/>
            <person name="Jex A.R."/>
            <person name="Murali S.C."/>
            <person name="Hughes D.S."/>
            <person name="Lee S.F."/>
            <person name="Perry T."/>
            <person name="Stroehlein A.J."/>
            <person name="Ansell B.R."/>
            <person name="Breugelmans B."/>
            <person name="Hofmann A."/>
            <person name="Qu J."/>
            <person name="Dugan S."/>
            <person name="Lee S.L."/>
            <person name="Chao H."/>
            <person name="Dinh H."/>
            <person name="Han Y."/>
            <person name="Doddapaneni H.V."/>
            <person name="Worley K.C."/>
            <person name="Muzny D.M."/>
            <person name="Ioannidis P."/>
            <person name="Waterhouse R.M."/>
            <person name="Zdobnov E.M."/>
            <person name="James P.J."/>
            <person name="Bagnall N.H."/>
            <person name="Kotze A.C."/>
            <person name="Gibbs R.A."/>
            <person name="Richards S."/>
            <person name="Batterham P."/>
            <person name="Gasser R.B."/>
        </authorList>
    </citation>
    <scope>NUCLEOTIDE SEQUENCE [LARGE SCALE GENOMIC DNA]</scope>
    <source>
        <strain evidence="2 3">LS</strain>
        <tissue evidence="2">Full body</tissue>
    </source>
</reference>
<proteinExistence type="predicted"/>
<feature type="region of interest" description="Disordered" evidence="1">
    <location>
        <begin position="1"/>
        <end position="29"/>
    </location>
</feature>
<evidence type="ECO:0000256" key="1">
    <source>
        <dbReference type="SAM" id="MobiDB-lite"/>
    </source>
</evidence>